<dbReference type="Proteomes" id="UP001217089">
    <property type="component" value="Unassembled WGS sequence"/>
</dbReference>
<dbReference type="InterPro" id="IPR011009">
    <property type="entry name" value="Kinase-like_dom_sf"/>
</dbReference>
<dbReference type="PANTHER" id="PTHR22961:SF13">
    <property type="entry name" value="TRIBBLES"/>
    <property type="match status" value="1"/>
</dbReference>
<feature type="compositionally biased region" description="Polar residues" evidence="1">
    <location>
        <begin position="24"/>
        <end position="40"/>
    </location>
</feature>
<feature type="region of interest" description="Disordered" evidence="1">
    <location>
        <begin position="17"/>
        <end position="55"/>
    </location>
</feature>
<name>A0ABQ9FXA0_TEGGR</name>
<dbReference type="PROSITE" id="PS50011">
    <property type="entry name" value="PROTEIN_KINASE_DOM"/>
    <property type="match status" value="1"/>
</dbReference>
<evidence type="ECO:0000256" key="1">
    <source>
        <dbReference type="SAM" id="MobiDB-lite"/>
    </source>
</evidence>
<evidence type="ECO:0000259" key="2">
    <source>
        <dbReference type="PROSITE" id="PS50011"/>
    </source>
</evidence>
<dbReference type="SUPFAM" id="SSF56112">
    <property type="entry name" value="Protein kinase-like (PK-like)"/>
    <property type="match status" value="1"/>
</dbReference>
<evidence type="ECO:0000313" key="3">
    <source>
        <dbReference type="EMBL" id="KAJ8321877.1"/>
    </source>
</evidence>
<evidence type="ECO:0000313" key="4">
    <source>
        <dbReference type="Proteomes" id="UP001217089"/>
    </source>
</evidence>
<accession>A0ABQ9FXA0</accession>
<dbReference type="Pfam" id="PF00069">
    <property type="entry name" value="Pkinase"/>
    <property type="match status" value="1"/>
</dbReference>
<reference evidence="3 4" key="1">
    <citation type="submission" date="2022-12" db="EMBL/GenBank/DDBJ databases">
        <title>Chromosome-level genome of Tegillarca granosa.</title>
        <authorList>
            <person name="Kim J."/>
        </authorList>
    </citation>
    <scope>NUCLEOTIDE SEQUENCE [LARGE SCALE GENOMIC DNA]</scope>
    <source>
        <strain evidence="3">Teg-2019</strain>
        <tissue evidence="3">Adductor muscle</tissue>
    </source>
</reference>
<dbReference type="Gene3D" id="1.10.510.10">
    <property type="entry name" value="Transferase(Phosphotransferase) domain 1"/>
    <property type="match status" value="1"/>
</dbReference>
<dbReference type="PANTHER" id="PTHR22961">
    <property type="entry name" value="SER/THR PROTEIN KINASE-TRB"/>
    <property type="match status" value="1"/>
</dbReference>
<dbReference type="SMART" id="SM00220">
    <property type="entry name" value="S_TKc"/>
    <property type="match status" value="1"/>
</dbReference>
<organism evidence="3 4">
    <name type="scientific">Tegillarca granosa</name>
    <name type="common">Malaysian cockle</name>
    <name type="synonym">Anadara granosa</name>
    <dbReference type="NCBI Taxonomy" id="220873"/>
    <lineage>
        <taxon>Eukaryota</taxon>
        <taxon>Metazoa</taxon>
        <taxon>Spiralia</taxon>
        <taxon>Lophotrochozoa</taxon>
        <taxon>Mollusca</taxon>
        <taxon>Bivalvia</taxon>
        <taxon>Autobranchia</taxon>
        <taxon>Pteriomorphia</taxon>
        <taxon>Arcoida</taxon>
        <taxon>Arcoidea</taxon>
        <taxon>Arcidae</taxon>
        <taxon>Tegillarca</taxon>
    </lineage>
</organism>
<comment type="caution">
    <text evidence="3">The sequence shown here is derived from an EMBL/GenBank/DDBJ whole genome shotgun (WGS) entry which is preliminary data.</text>
</comment>
<protein>
    <recommendedName>
        <fullName evidence="2">Protein kinase domain-containing protein</fullName>
    </recommendedName>
</protein>
<dbReference type="Gene3D" id="3.30.200.20">
    <property type="entry name" value="Phosphorylase Kinase, domain 1"/>
    <property type="match status" value="1"/>
</dbReference>
<dbReference type="EMBL" id="JARBDR010000018">
    <property type="protein sequence ID" value="KAJ8321877.1"/>
    <property type="molecule type" value="Genomic_DNA"/>
</dbReference>
<feature type="domain" description="Protein kinase" evidence="2">
    <location>
        <begin position="45"/>
        <end position="309"/>
    </location>
</feature>
<proteinExistence type="predicted"/>
<sequence>MSLIRSRPRLHIQCNGPRKKENFIDNNQPNLGNLSPDLQPSTPPEFPQKTGGQSSKQNVYKIGRYLLLNQLEGEIYKSVNCQTKEECICKVFPITKYREALSAYWQVDAHENISSISEIILGETKAYVFFERHYGDLHSYVRQRKRLKEEEASRLFEQIIAAVHHCHDNGIVLRDLKLRKFVFKNPERTELRLDGLEDACVLDDEADDQLTDKHGCPAYVSPEILNANETYSGRMADIWSLGVMLYTMLVGRYPFHDSDPSALFSKIRRGQFSVPQMLSAKAKCLIKSLLRREPFDRLSAGEILQHPWINGSSLSGFIAVVDHKNLDQTVPNIKVYQNEEEFFF</sequence>
<gene>
    <name evidence="3" type="ORF">KUTeg_000348</name>
</gene>
<dbReference type="InterPro" id="IPR024104">
    <property type="entry name" value="Tribbles/Ser_Thr_kinase_40"/>
</dbReference>
<keyword evidence="4" id="KW-1185">Reference proteome</keyword>
<dbReference type="InterPro" id="IPR000719">
    <property type="entry name" value="Prot_kinase_dom"/>
</dbReference>